<organism evidence="1 2">
    <name type="scientific">Amycolatopsis samaneae</name>
    <dbReference type="NCBI Taxonomy" id="664691"/>
    <lineage>
        <taxon>Bacteria</taxon>
        <taxon>Bacillati</taxon>
        <taxon>Actinomycetota</taxon>
        <taxon>Actinomycetes</taxon>
        <taxon>Pseudonocardiales</taxon>
        <taxon>Pseudonocardiaceae</taxon>
        <taxon>Amycolatopsis</taxon>
    </lineage>
</organism>
<evidence type="ECO:0000313" key="2">
    <source>
        <dbReference type="Proteomes" id="UP001597419"/>
    </source>
</evidence>
<sequence>MDCAACTARIDHCHGTLVVHPDGGFADCTDEACHDDDRVRHALIVDCQTIDAACGCVLDDGTLDRDAPGRRAEVALQQAS</sequence>
<dbReference type="EMBL" id="JBHUKU010000007">
    <property type="protein sequence ID" value="MFD2459981.1"/>
    <property type="molecule type" value="Genomic_DNA"/>
</dbReference>
<protein>
    <submittedName>
        <fullName evidence="1">Uncharacterized protein</fullName>
    </submittedName>
</protein>
<comment type="caution">
    <text evidence="1">The sequence shown here is derived from an EMBL/GenBank/DDBJ whole genome shotgun (WGS) entry which is preliminary data.</text>
</comment>
<dbReference type="RefSeq" id="WP_345403268.1">
    <property type="nucleotide sequence ID" value="NZ_BAABHG010000014.1"/>
</dbReference>
<proteinExistence type="predicted"/>
<keyword evidence="2" id="KW-1185">Reference proteome</keyword>
<dbReference type="Proteomes" id="UP001597419">
    <property type="component" value="Unassembled WGS sequence"/>
</dbReference>
<name>A0ABW5GEM5_9PSEU</name>
<gene>
    <name evidence="1" type="ORF">ACFSYJ_15315</name>
</gene>
<accession>A0ABW5GEM5</accession>
<evidence type="ECO:0000313" key="1">
    <source>
        <dbReference type="EMBL" id="MFD2459981.1"/>
    </source>
</evidence>
<reference evidence="2" key="1">
    <citation type="journal article" date="2019" name="Int. J. Syst. Evol. Microbiol.">
        <title>The Global Catalogue of Microorganisms (GCM) 10K type strain sequencing project: providing services to taxonomists for standard genome sequencing and annotation.</title>
        <authorList>
            <consortium name="The Broad Institute Genomics Platform"/>
            <consortium name="The Broad Institute Genome Sequencing Center for Infectious Disease"/>
            <person name="Wu L."/>
            <person name="Ma J."/>
        </authorList>
    </citation>
    <scope>NUCLEOTIDE SEQUENCE [LARGE SCALE GENOMIC DNA]</scope>
    <source>
        <strain evidence="2">CGMCC 4.7643</strain>
    </source>
</reference>